<accession>C9SX40</accession>
<gene>
    <name evidence="1" type="ORF">VDBG_09340</name>
</gene>
<evidence type="ECO:0000313" key="1">
    <source>
        <dbReference type="EMBL" id="EEY23230.1"/>
    </source>
</evidence>
<dbReference type="GeneID" id="9528976"/>
<evidence type="ECO:0000313" key="2">
    <source>
        <dbReference type="Proteomes" id="UP000008698"/>
    </source>
</evidence>
<dbReference type="AlphaFoldDB" id="C9SX40"/>
<reference evidence="2" key="1">
    <citation type="journal article" date="2011" name="PLoS Pathog.">
        <title>Comparative genomics yields insights into niche adaptation of plant vascular wilt pathogens.</title>
        <authorList>
            <person name="Klosterman S.J."/>
            <person name="Subbarao K.V."/>
            <person name="Kang S."/>
            <person name="Veronese P."/>
            <person name="Gold S.E."/>
            <person name="Thomma B.P.H.J."/>
            <person name="Chen Z."/>
            <person name="Henrissat B."/>
            <person name="Lee Y.-H."/>
            <person name="Park J."/>
            <person name="Garcia-Pedrajas M.D."/>
            <person name="Barbara D.J."/>
            <person name="Anchieta A."/>
            <person name="de Jonge R."/>
            <person name="Santhanam P."/>
            <person name="Maruthachalam K."/>
            <person name="Atallah Z."/>
            <person name="Amyotte S.G."/>
            <person name="Paz Z."/>
            <person name="Inderbitzin P."/>
            <person name="Hayes R.J."/>
            <person name="Heiman D.I."/>
            <person name="Young S."/>
            <person name="Zeng Q."/>
            <person name="Engels R."/>
            <person name="Galagan J."/>
            <person name="Cuomo C.A."/>
            <person name="Dobinson K.F."/>
            <person name="Ma L.-J."/>
        </authorList>
    </citation>
    <scope>NUCLEOTIDE SEQUENCE [LARGE SCALE GENOMIC DNA]</scope>
    <source>
        <strain evidence="2">VaMs.102 / ATCC MYA-4576 / FGSC 10136</strain>
    </source>
</reference>
<dbReference type="RefSeq" id="XP_003000145.1">
    <property type="nucleotide sequence ID" value="XM_003000099.1"/>
</dbReference>
<organism evidence="2">
    <name type="scientific">Verticillium alfalfae (strain VaMs.102 / ATCC MYA-4576 / FGSC 10136)</name>
    <name type="common">Verticillium wilt of alfalfa</name>
    <name type="synonym">Verticillium albo-atrum</name>
    <dbReference type="NCBI Taxonomy" id="526221"/>
    <lineage>
        <taxon>Eukaryota</taxon>
        <taxon>Fungi</taxon>
        <taxon>Dikarya</taxon>
        <taxon>Ascomycota</taxon>
        <taxon>Pezizomycotina</taxon>
        <taxon>Sordariomycetes</taxon>
        <taxon>Hypocreomycetidae</taxon>
        <taxon>Glomerellales</taxon>
        <taxon>Plectosphaerellaceae</taxon>
        <taxon>Verticillium</taxon>
    </lineage>
</organism>
<dbReference type="HOGENOM" id="CLU_3126133_0_0_1"/>
<dbReference type="KEGG" id="val:VDBG_09340"/>
<sequence>MGQRRFVRGGIRDESPSFTVLAWYAPPTRGPGFMITPSIELSVGGISTLH</sequence>
<dbReference type="Proteomes" id="UP000008698">
    <property type="component" value="Unassembled WGS sequence"/>
</dbReference>
<dbReference type="EMBL" id="DS985228">
    <property type="protein sequence ID" value="EEY23230.1"/>
    <property type="molecule type" value="Genomic_DNA"/>
</dbReference>
<keyword evidence="2" id="KW-1185">Reference proteome</keyword>
<name>C9SX40_VERA1</name>
<protein>
    <submittedName>
        <fullName evidence="1">Predicted protein</fullName>
    </submittedName>
</protein>
<proteinExistence type="predicted"/>